<keyword evidence="1" id="KW-0812">Transmembrane</keyword>
<evidence type="ECO:0000313" key="3">
    <source>
        <dbReference type="Proteomes" id="UP000299102"/>
    </source>
</evidence>
<evidence type="ECO:0000313" key="2">
    <source>
        <dbReference type="EMBL" id="GBP03649.1"/>
    </source>
</evidence>
<keyword evidence="3" id="KW-1185">Reference proteome</keyword>
<sequence>MLTAYRKYKTFECDDINLVTKGSDLCDVNSYLQPGVNRAAAPEGFGDVPRTGAAASAVLGLWYVRAGRAPATADAGARLHLHVCAITVCFPLERDRPLYQKIPTMYRALERWPAWSSAYDMFELDALLVLWMLVLASTYMLTPLQFVDARPRYTFDWDSVKAKVCYGGRTRNDLKCHPLVEVSTELYDSMIATLKPAKCVVDVTVPVLVPVALCTVFALSEFQTRKTLLQRRVC</sequence>
<name>A0A4C1SNC4_EUMVA</name>
<dbReference type="EMBL" id="BGZK01000011">
    <property type="protein sequence ID" value="GBP03649.1"/>
    <property type="molecule type" value="Genomic_DNA"/>
</dbReference>
<evidence type="ECO:0000256" key="1">
    <source>
        <dbReference type="SAM" id="Phobius"/>
    </source>
</evidence>
<dbReference type="AlphaFoldDB" id="A0A4C1SNC4"/>
<feature type="transmembrane region" description="Helical" evidence="1">
    <location>
        <begin position="203"/>
        <end position="222"/>
    </location>
</feature>
<reference evidence="2 3" key="1">
    <citation type="journal article" date="2019" name="Commun. Biol.">
        <title>The bagworm genome reveals a unique fibroin gene that provides high tensile strength.</title>
        <authorList>
            <person name="Kono N."/>
            <person name="Nakamura H."/>
            <person name="Ohtoshi R."/>
            <person name="Tomita M."/>
            <person name="Numata K."/>
            <person name="Arakawa K."/>
        </authorList>
    </citation>
    <scope>NUCLEOTIDE SEQUENCE [LARGE SCALE GENOMIC DNA]</scope>
</reference>
<accession>A0A4C1SNC4</accession>
<organism evidence="2 3">
    <name type="scientific">Eumeta variegata</name>
    <name type="common">Bagworm moth</name>
    <name type="synonym">Eumeta japonica</name>
    <dbReference type="NCBI Taxonomy" id="151549"/>
    <lineage>
        <taxon>Eukaryota</taxon>
        <taxon>Metazoa</taxon>
        <taxon>Ecdysozoa</taxon>
        <taxon>Arthropoda</taxon>
        <taxon>Hexapoda</taxon>
        <taxon>Insecta</taxon>
        <taxon>Pterygota</taxon>
        <taxon>Neoptera</taxon>
        <taxon>Endopterygota</taxon>
        <taxon>Lepidoptera</taxon>
        <taxon>Glossata</taxon>
        <taxon>Ditrysia</taxon>
        <taxon>Tineoidea</taxon>
        <taxon>Psychidae</taxon>
        <taxon>Oiketicinae</taxon>
        <taxon>Eumeta</taxon>
    </lineage>
</organism>
<comment type="caution">
    <text evidence="2">The sequence shown here is derived from an EMBL/GenBank/DDBJ whole genome shotgun (WGS) entry which is preliminary data.</text>
</comment>
<feature type="transmembrane region" description="Helical" evidence="1">
    <location>
        <begin position="126"/>
        <end position="147"/>
    </location>
</feature>
<gene>
    <name evidence="2" type="ORF">EVAR_2404_1</name>
</gene>
<protein>
    <submittedName>
        <fullName evidence="2">Uncharacterized protein</fullName>
    </submittedName>
</protein>
<dbReference type="Proteomes" id="UP000299102">
    <property type="component" value="Unassembled WGS sequence"/>
</dbReference>
<proteinExistence type="predicted"/>
<keyword evidence="1" id="KW-0472">Membrane</keyword>
<keyword evidence="1" id="KW-1133">Transmembrane helix</keyword>